<dbReference type="InterPro" id="IPR009326">
    <property type="entry name" value="DUF984"/>
</dbReference>
<feature type="domain" description="ASCH" evidence="1">
    <location>
        <begin position="31"/>
        <end position="153"/>
    </location>
</feature>
<dbReference type="OrthoDB" id="9807542at2"/>
<dbReference type="PANTHER" id="PTHR39203:SF1">
    <property type="entry name" value="CYTOPLASMIC PROTEIN"/>
    <property type="match status" value="1"/>
</dbReference>
<dbReference type="PANTHER" id="PTHR39203">
    <property type="entry name" value="CYTOPLASMIC PROTEIN-RELATED"/>
    <property type="match status" value="1"/>
</dbReference>
<dbReference type="SMART" id="SM01022">
    <property type="entry name" value="ASCH"/>
    <property type="match status" value="1"/>
</dbReference>
<evidence type="ECO:0000313" key="2">
    <source>
        <dbReference type="EMBL" id="SIP87958.1"/>
    </source>
</evidence>
<proteinExistence type="predicted"/>
<dbReference type="Proteomes" id="UP000186400">
    <property type="component" value="Unassembled WGS sequence"/>
</dbReference>
<dbReference type="STRING" id="159291.SAMN05920897_10191"/>
<dbReference type="AlphaFoldDB" id="A0A1N6N780"/>
<reference evidence="3" key="1">
    <citation type="submission" date="2017-01" db="EMBL/GenBank/DDBJ databases">
        <authorList>
            <person name="Varghese N."/>
            <person name="Submissions S."/>
        </authorList>
    </citation>
    <scope>NUCLEOTIDE SEQUENCE [LARGE SCALE GENOMIC DNA]</scope>
    <source>
        <strain evidence="3">ASpG1</strain>
    </source>
</reference>
<dbReference type="CDD" id="cd06553">
    <property type="entry name" value="ASCH_Ef3133_like"/>
    <property type="match status" value="1"/>
</dbReference>
<dbReference type="SUPFAM" id="SSF88697">
    <property type="entry name" value="PUA domain-like"/>
    <property type="match status" value="1"/>
</dbReference>
<keyword evidence="3" id="KW-1185">Reference proteome</keyword>
<gene>
    <name evidence="2" type="ORF">SAMN05920897_10191</name>
</gene>
<accession>A0A1N6N780</accession>
<evidence type="ECO:0000259" key="1">
    <source>
        <dbReference type="SMART" id="SM01022"/>
    </source>
</evidence>
<protein>
    <submittedName>
        <fullName evidence="2">Uncharacterized protein YhfF</fullName>
    </submittedName>
</protein>
<dbReference type="InterPro" id="IPR007374">
    <property type="entry name" value="ASCH_domain"/>
</dbReference>
<dbReference type="Pfam" id="PF04266">
    <property type="entry name" value="ASCH"/>
    <property type="match status" value="1"/>
</dbReference>
<name>A0A1N6N780_9SPIO</name>
<sequence>MEERSQACLEKYLESLPPEDAKRYTSFCADCFCSDEYNANLCADLILRGEKRATCSMDYWYTHAGEALPEVGSLQVVTNWDGEPRCIIEITSVSKCRYNEVTADFAEEEGEGDKTLAWWKKAHWDAFSLECKEVGIQPDEGMMLVLERFKVVFPEPR</sequence>
<dbReference type="Gene3D" id="3.10.400.10">
    <property type="entry name" value="Sulfate adenylyltransferase"/>
    <property type="match status" value="1"/>
</dbReference>
<organism evidence="2 3">
    <name type="scientific">Alkalispirochaeta americana</name>
    <dbReference type="NCBI Taxonomy" id="159291"/>
    <lineage>
        <taxon>Bacteria</taxon>
        <taxon>Pseudomonadati</taxon>
        <taxon>Spirochaetota</taxon>
        <taxon>Spirochaetia</taxon>
        <taxon>Spirochaetales</taxon>
        <taxon>Spirochaetaceae</taxon>
        <taxon>Alkalispirochaeta</taxon>
    </lineage>
</organism>
<dbReference type="InterPro" id="IPR015947">
    <property type="entry name" value="PUA-like_sf"/>
</dbReference>
<evidence type="ECO:0000313" key="3">
    <source>
        <dbReference type="Proteomes" id="UP000186400"/>
    </source>
</evidence>
<dbReference type="EMBL" id="FTMS01000001">
    <property type="protein sequence ID" value="SIP87958.1"/>
    <property type="molecule type" value="Genomic_DNA"/>
</dbReference>
<dbReference type="PIRSF" id="PIRSF021320">
    <property type="entry name" value="DUF984"/>
    <property type="match status" value="1"/>
</dbReference>